<evidence type="ECO:0000256" key="4">
    <source>
        <dbReference type="ARBA" id="ARBA00036818"/>
    </source>
</evidence>
<dbReference type="PANTHER" id="PTHR31683:SF67">
    <property type="entry name" value="PECTIN LYASE F-RELATED"/>
    <property type="match status" value="1"/>
</dbReference>
<dbReference type="SMART" id="SM00458">
    <property type="entry name" value="RICIN"/>
    <property type="match status" value="2"/>
</dbReference>
<keyword evidence="7" id="KW-0624">Polysaccharide degradation</keyword>
<keyword evidence="1" id="KW-1015">Disulfide bond</keyword>
<comment type="similarity">
    <text evidence="7">Belongs to the polysaccharide lyase 1 family.</text>
</comment>
<dbReference type="SUPFAM" id="SSF51126">
    <property type="entry name" value="Pectin lyase-like"/>
    <property type="match status" value="1"/>
</dbReference>
<comment type="function">
    <text evidence="5">Pectinolytic enzymes consist of four classes of enzymes: pectin lyase, polygalacturonase, pectin methylesterase and rhamnogalacturonase. Among pectinolytic enzymes, pectin lyase is the most important in depolymerization of pectin, since it cleaves internal glycosidic bonds of highly methylated pectins.</text>
</comment>
<evidence type="ECO:0000259" key="8">
    <source>
        <dbReference type="SMART" id="SM00458"/>
    </source>
</evidence>
<keyword evidence="7" id="KW-0119">Carbohydrate metabolism</keyword>
<dbReference type="Proteomes" id="UP001606305">
    <property type="component" value="Unassembled WGS sequence"/>
</dbReference>
<dbReference type="PANTHER" id="PTHR31683">
    <property type="entry name" value="PECTATE LYASE 18-RELATED"/>
    <property type="match status" value="1"/>
</dbReference>
<sequence>MQPAQAETVVSNTSSAAVDSNSGLCMGLKGNSTAAGTLVQAQSCNQSATQTWKYVRDSAGYYQVINSASGQCLDVPGATSAVDNNLQQWGCSGADNQRWNLSDQGNGQFALIAKANGLALTVYAGGTSNGTRIVQSTWSSTAQQRWKLPGATLNGSGPSSGAVLTLKGVDAGNCIGVAGNSTAAGAALQSQTCANTTFQQWKVVRDAAGDYTLTNVGSGQCMDVPGASTVGGAAIQQWGCSGADWQKWRFSEDGNGHYYLTAKSSGLSLDVAGASNASGAAIIQYRNLGQSNQQWTATAVSGSTGSTGGPVGFAAGVTGGQGGSVVTVTTPEQLKAALCGSQSNSTCTDNTPRIIRVSGSIDFRGTEGNKTEVGCTYSNNSCSVNGKSERILAVQSYCSGRSTYKITFDAAGKTPLLVGSNKTLIGVGANSGIKGKGLILRGGVSNIVIRNLSITDINDGVIWAGDAVTIDNASGVWIDHNYFARIGRQMIVTGWGTAKRVTISDNFFDGTTDYGHYCNGKHYWVMLLLAEDQTITLVGNRLHNTSGRSPETGKSDSAATGGIVHLVNNYYDGNYYFGLDGTPATAALLEGNYYGGGDYFFPILTDSTNDLVFAPLSANLTQANSSCSSILGRACVANSPNNLKQGATTDSFKLSAGVMSRIQATAGAAAAIKSIQPVAPASLPSRSTGPQASISN</sequence>
<feature type="domain" description="Pectate lyase" evidence="9">
    <location>
        <begin position="387"/>
        <end position="600"/>
    </location>
</feature>
<dbReference type="InterPro" id="IPR035992">
    <property type="entry name" value="Ricin_B-like_lectins"/>
</dbReference>
<dbReference type="Pfam" id="PF00544">
    <property type="entry name" value="Pectate_lyase_4"/>
    <property type="match status" value="1"/>
</dbReference>
<dbReference type="InterPro" id="IPR011050">
    <property type="entry name" value="Pectin_lyase_fold/virulence"/>
</dbReference>
<dbReference type="SUPFAM" id="SSF50370">
    <property type="entry name" value="Ricin B-like lectins"/>
    <property type="match status" value="2"/>
</dbReference>
<dbReference type="PROSITE" id="PS50231">
    <property type="entry name" value="RICIN_B_LECTIN"/>
    <property type="match status" value="2"/>
</dbReference>
<feature type="domain" description="Ricin B lectin" evidence="8">
    <location>
        <begin position="7"/>
        <end position="149"/>
    </location>
</feature>
<keyword evidence="3 7" id="KW-0456">Lyase</keyword>
<name>A0ABW7GA59_9BURK</name>
<evidence type="ECO:0000256" key="5">
    <source>
        <dbReference type="ARBA" id="ARBA00037631"/>
    </source>
</evidence>
<evidence type="ECO:0000256" key="1">
    <source>
        <dbReference type="ARBA" id="ARBA00023157"/>
    </source>
</evidence>
<dbReference type="SMART" id="SM00656">
    <property type="entry name" value="Amb_all"/>
    <property type="match status" value="1"/>
</dbReference>
<reference evidence="10 11" key="1">
    <citation type="submission" date="2024-09" db="EMBL/GenBank/DDBJ databases">
        <title>Novel species of the genus Pelomonas and Roseateles isolated from streams.</title>
        <authorList>
            <person name="Lu H."/>
        </authorList>
    </citation>
    <scope>NUCLEOTIDE SEQUENCE [LARGE SCALE GENOMIC DNA]</scope>
    <source>
        <strain evidence="10 11">BYS96W</strain>
    </source>
</reference>
<keyword evidence="7" id="KW-0964">Secreted</keyword>
<dbReference type="RefSeq" id="WP_394490045.1">
    <property type="nucleotide sequence ID" value="NZ_JBIGIA010000015.1"/>
</dbReference>
<evidence type="ECO:0000256" key="6">
    <source>
        <dbReference type="ARBA" id="ARBA00039082"/>
    </source>
</evidence>
<evidence type="ECO:0000256" key="2">
    <source>
        <dbReference type="ARBA" id="ARBA00023180"/>
    </source>
</evidence>
<comment type="subcellular location">
    <subcellularLocation>
        <location evidence="7">Secreted</location>
    </subcellularLocation>
</comment>
<dbReference type="EC" id="4.2.2.10" evidence="6"/>
<gene>
    <name evidence="10" type="ORF">ACG00X_18100</name>
</gene>
<evidence type="ECO:0000313" key="10">
    <source>
        <dbReference type="EMBL" id="MFG6458754.1"/>
    </source>
</evidence>
<evidence type="ECO:0000256" key="3">
    <source>
        <dbReference type="ARBA" id="ARBA00023239"/>
    </source>
</evidence>
<dbReference type="Gene3D" id="2.80.10.50">
    <property type="match status" value="4"/>
</dbReference>
<accession>A0ABW7GA59</accession>
<organism evidence="10 11">
    <name type="scientific">Pelomonas nitida</name>
    <dbReference type="NCBI Taxonomy" id="3299027"/>
    <lineage>
        <taxon>Bacteria</taxon>
        <taxon>Pseudomonadati</taxon>
        <taxon>Pseudomonadota</taxon>
        <taxon>Betaproteobacteria</taxon>
        <taxon>Burkholderiales</taxon>
        <taxon>Sphaerotilaceae</taxon>
        <taxon>Roseateles</taxon>
    </lineage>
</organism>
<dbReference type="InterPro" id="IPR002022">
    <property type="entry name" value="Pec_lyase"/>
</dbReference>
<comment type="catalytic activity">
    <reaction evidence="4">
        <text>Eliminative cleavage of (1-&gt;4)-alpha-D-galacturonan methyl ester to give oligosaccharides with 4-deoxy-6-O-methyl-alpha-D-galact-4-enuronosyl groups at their non-reducing ends.</text>
        <dbReference type="EC" id="4.2.2.10"/>
    </reaction>
</comment>
<comment type="caution">
    <text evidence="10">The sequence shown here is derived from an EMBL/GenBank/DDBJ whole genome shotgun (WGS) entry which is preliminary data.</text>
</comment>
<dbReference type="InterPro" id="IPR045032">
    <property type="entry name" value="PEL"/>
</dbReference>
<keyword evidence="11" id="KW-1185">Reference proteome</keyword>
<dbReference type="Gene3D" id="2.160.20.10">
    <property type="entry name" value="Single-stranded right-handed beta-helix, Pectin lyase-like"/>
    <property type="match status" value="1"/>
</dbReference>
<proteinExistence type="inferred from homology"/>
<keyword evidence="2" id="KW-0325">Glycoprotein</keyword>
<evidence type="ECO:0000313" key="11">
    <source>
        <dbReference type="Proteomes" id="UP001606305"/>
    </source>
</evidence>
<evidence type="ECO:0000256" key="7">
    <source>
        <dbReference type="RuleBase" id="RU361173"/>
    </source>
</evidence>
<feature type="domain" description="Ricin B lectin" evidence="8">
    <location>
        <begin position="160"/>
        <end position="298"/>
    </location>
</feature>
<evidence type="ECO:0000259" key="9">
    <source>
        <dbReference type="SMART" id="SM00656"/>
    </source>
</evidence>
<dbReference type="CDD" id="cd00161">
    <property type="entry name" value="beta-trefoil_Ricin-like"/>
    <property type="match status" value="2"/>
</dbReference>
<dbReference type="InterPro" id="IPR000772">
    <property type="entry name" value="Ricin_B_lectin"/>
</dbReference>
<protein>
    <recommendedName>
        <fullName evidence="6">pectin lyase</fullName>
        <ecNumber evidence="6">4.2.2.10</ecNumber>
    </recommendedName>
</protein>
<dbReference type="InterPro" id="IPR012334">
    <property type="entry name" value="Pectin_lyas_fold"/>
</dbReference>
<dbReference type="Pfam" id="PF14200">
    <property type="entry name" value="RicinB_lectin_2"/>
    <property type="match status" value="2"/>
</dbReference>
<dbReference type="EMBL" id="JBIGIA010000015">
    <property type="protein sequence ID" value="MFG6458754.1"/>
    <property type="molecule type" value="Genomic_DNA"/>
</dbReference>